<protein>
    <recommendedName>
        <fullName evidence="4">Endonuclease/exonuclease/phosphatase domain-containing protein</fullName>
    </recommendedName>
</protein>
<comment type="caution">
    <text evidence="2">The sequence shown here is derived from an EMBL/GenBank/DDBJ whole genome shotgun (WGS) entry which is preliminary data.</text>
</comment>
<gene>
    <name evidence="2" type="ORF">PCOR1329_LOCUS64745</name>
</gene>
<keyword evidence="3" id="KW-1185">Reference proteome</keyword>
<dbReference type="EMBL" id="CAUYUJ010018270">
    <property type="protein sequence ID" value="CAK0882116.1"/>
    <property type="molecule type" value="Genomic_DNA"/>
</dbReference>
<name>A0ABN9WBE8_9DINO</name>
<dbReference type="Proteomes" id="UP001189429">
    <property type="component" value="Unassembled WGS sequence"/>
</dbReference>
<accession>A0ABN9WBE8</accession>
<proteinExistence type="predicted"/>
<dbReference type="InterPro" id="IPR036691">
    <property type="entry name" value="Endo/exonu/phosph_ase_sf"/>
</dbReference>
<feature type="region of interest" description="Disordered" evidence="1">
    <location>
        <begin position="824"/>
        <end position="847"/>
    </location>
</feature>
<dbReference type="SUPFAM" id="SSF56219">
    <property type="entry name" value="DNase I-like"/>
    <property type="match status" value="1"/>
</dbReference>
<evidence type="ECO:0000256" key="1">
    <source>
        <dbReference type="SAM" id="MobiDB-lite"/>
    </source>
</evidence>
<feature type="compositionally biased region" description="Basic and acidic residues" evidence="1">
    <location>
        <begin position="825"/>
        <end position="847"/>
    </location>
</feature>
<feature type="non-terminal residue" evidence="2">
    <location>
        <position position="871"/>
    </location>
</feature>
<evidence type="ECO:0000313" key="2">
    <source>
        <dbReference type="EMBL" id="CAK0882116.1"/>
    </source>
</evidence>
<reference evidence="2" key="1">
    <citation type="submission" date="2023-10" db="EMBL/GenBank/DDBJ databases">
        <authorList>
            <person name="Chen Y."/>
            <person name="Shah S."/>
            <person name="Dougan E. K."/>
            <person name="Thang M."/>
            <person name="Chan C."/>
        </authorList>
    </citation>
    <scope>NUCLEOTIDE SEQUENCE [LARGE SCALE GENOMIC DNA]</scope>
</reference>
<evidence type="ECO:0000313" key="3">
    <source>
        <dbReference type="Proteomes" id="UP001189429"/>
    </source>
</evidence>
<sequence>MEDYNAVVVDAHADHVPEIMRKLADPRYDDVSVRHPTRSPGSSDARRRARLELVFKERLLDMAMEMRIRDIKRHVLDVDSYIGLKSLYTDPDALVLECVSPLAVARVSTLCSQLIFLTSDRALIRTAASKDTWEKLMNDAAKEDEALTITSLRWKAGKYGGRHFATVDATVGALTASRRRRHRRGKPATIVDHITEIRINGEVGHDSKGVINRLLQHACQTQALNLQPARDSERPEIGTSVHLLDLNPTAPPGHARFYLGSSADVRKVYQALHGQVLQIGSDTVSITVQNDAAEQLYPDVTPDQRSDVPFCLLLRRKLYRDFGVDCPSDIGPSSDSPTDPLVRTLARRQHLPYNGDVSITTWNAQALFAENPSCFKRKSKCAHDLMTSHDIGLWTEAHGTAGGSSVWTNPSACQSWWAPGPTTAAAGVGITVTDKFFALFGQHGNLDLYVLYFRTGSEVKPHDVAAAGLEHMDRLPSFFELREALRRRLSSHIAPRDSALSILGGDMNYVADEQDRINMARMVSSGARDSREEARWDTMVAQPHGLRELHQPCMTYASPNARSRLDRLYCNQEHTHYLDYNMSCAALPWCPELSRHRAVSFRRARPCRDSDSAQPLADHVVDHPDWPSKVALTFGELLDQSPGASRLRKASFLEEAMRTAAAHLDGPAHAASGTLSAEDRLGTTMRFLRASERQSPSAVSSCISRYPALCTLVDNPCDFTGPPQARLRLVRQHALDLARDHALDELNQLHGDLADLPAGCAAHRRRRVHRLIHRLAPGRNCATFAIMDKQGHATTDPSAMASTLRDHWSKVFAAQHTDAALRSQWQHEEADHGTPEDARHLPFNKPSREDFKNALRLSKNSAPGPDGITFR</sequence>
<organism evidence="2 3">
    <name type="scientific">Prorocentrum cordatum</name>
    <dbReference type="NCBI Taxonomy" id="2364126"/>
    <lineage>
        <taxon>Eukaryota</taxon>
        <taxon>Sar</taxon>
        <taxon>Alveolata</taxon>
        <taxon>Dinophyceae</taxon>
        <taxon>Prorocentrales</taxon>
        <taxon>Prorocentraceae</taxon>
        <taxon>Prorocentrum</taxon>
    </lineage>
</organism>
<evidence type="ECO:0008006" key="4">
    <source>
        <dbReference type="Google" id="ProtNLM"/>
    </source>
</evidence>
<dbReference type="Gene3D" id="3.60.10.10">
    <property type="entry name" value="Endonuclease/exonuclease/phosphatase"/>
    <property type="match status" value="1"/>
</dbReference>